<feature type="region of interest" description="Disordered" evidence="1">
    <location>
        <begin position="546"/>
        <end position="587"/>
    </location>
</feature>
<feature type="domain" description="ADF-H" evidence="3">
    <location>
        <begin position="904"/>
        <end position="1041"/>
    </location>
</feature>
<evidence type="ECO:0000259" key="3">
    <source>
        <dbReference type="PROSITE" id="PS51263"/>
    </source>
</evidence>
<keyword evidence="5" id="KW-1185">Reference proteome</keyword>
<feature type="region of interest" description="Disordered" evidence="1">
    <location>
        <begin position="603"/>
        <end position="819"/>
    </location>
</feature>
<evidence type="ECO:0000313" key="5">
    <source>
        <dbReference type="Proteomes" id="UP000011083"/>
    </source>
</evidence>
<dbReference type="AlphaFoldDB" id="L8GXS7"/>
<dbReference type="SUPFAM" id="SSF48350">
    <property type="entry name" value="GTPase activation domain, GAP"/>
    <property type="match status" value="1"/>
</dbReference>
<name>L8GXS7_ACACF</name>
<feature type="compositionally biased region" description="Polar residues" evidence="1">
    <location>
        <begin position="694"/>
        <end position="713"/>
    </location>
</feature>
<feature type="compositionally biased region" description="Polar residues" evidence="1">
    <location>
        <begin position="1"/>
        <end position="21"/>
    </location>
</feature>
<organism evidence="4 5">
    <name type="scientific">Acanthamoeba castellanii (strain ATCC 30010 / Neff)</name>
    <dbReference type="NCBI Taxonomy" id="1257118"/>
    <lineage>
        <taxon>Eukaryota</taxon>
        <taxon>Amoebozoa</taxon>
        <taxon>Discosea</taxon>
        <taxon>Longamoebia</taxon>
        <taxon>Centramoebida</taxon>
        <taxon>Acanthamoebidae</taxon>
        <taxon>Acanthamoeba</taxon>
    </lineage>
</organism>
<dbReference type="GeneID" id="14918154"/>
<dbReference type="CDD" id="cd07307">
    <property type="entry name" value="BAR"/>
    <property type="match status" value="1"/>
</dbReference>
<feature type="compositionally biased region" description="Acidic residues" evidence="1">
    <location>
        <begin position="554"/>
        <end position="571"/>
    </location>
</feature>
<accession>L8GXS7</accession>
<dbReference type="PANTHER" id="PTHR45808:SF2">
    <property type="entry name" value="RHO GTPASE-ACTIVATING PROTEIN 68F"/>
    <property type="match status" value="1"/>
</dbReference>
<dbReference type="Gene3D" id="1.10.555.10">
    <property type="entry name" value="Rho GTPase activation protein"/>
    <property type="match status" value="2"/>
</dbReference>
<feature type="compositionally biased region" description="Basic residues" evidence="1">
    <location>
        <begin position="732"/>
        <end position="741"/>
    </location>
</feature>
<dbReference type="SUPFAM" id="SSF55753">
    <property type="entry name" value="Actin depolymerizing proteins"/>
    <property type="match status" value="1"/>
</dbReference>
<dbReference type="VEuPathDB" id="AmoebaDB:ACA1_065460"/>
<reference evidence="4 5" key="1">
    <citation type="journal article" date="2013" name="Genome Biol.">
        <title>Genome of Acanthamoeba castellanii highlights extensive lateral gene transfer and early evolution of tyrosine kinase signaling.</title>
        <authorList>
            <person name="Clarke M."/>
            <person name="Lohan A.J."/>
            <person name="Liu B."/>
            <person name="Lagkouvardos I."/>
            <person name="Roy S."/>
            <person name="Zafar N."/>
            <person name="Bertelli C."/>
            <person name="Schilde C."/>
            <person name="Kianianmomeni A."/>
            <person name="Burglin T.R."/>
            <person name="Frech C."/>
            <person name="Turcotte B."/>
            <person name="Kopec K.O."/>
            <person name="Synnott J.M."/>
            <person name="Choo C."/>
            <person name="Paponov I."/>
            <person name="Finkler A."/>
            <person name="Soon Heng Tan C."/>
            <person name="Hutchins A.P."/>
            <person name="Weinmeier T."/>
            <person name="Rattei T."/>
            <person name="Chu J.S."/>
            <person name="Gimenez G."/>
            <person name="Irimia M."/>
            <person name="Rigden D.J."/>
            <person name="Fitzpatrick D.A."/>
            <person name="Lorenzo-Morales J."/>
            <person name="Bateman A."/>
            <person name="Chiu C.H."/>
            <person name="Tang P."/>
            <person name="Hegemann P."/>
            <person name="Fromm H."/>
            <person name="Raoult D."/>
            <person name="Greub G."/>
            <person name="Miranda-Saavedra D."/>
            <person name="Chen N."/>
            <person name="Nash P."/>
            <person name="Ginger M.L."/>
            <person name="Horn M."/>
            <person name="Schaap P."/>
            <person name="Caler L."/>
            <person name="Loftus B."/>
        </authorList>
    </citation>
    <scope>NUCLEOTIDE SEQUENCE [LARGE SCALE GENOMIC DNA]</scope>
    <source>
        <strain evidence="4 5">Neff</strain>
    </source>
</reference>
<dbReference type="CDD" id="cd11282">
    <property type="entry name" value="ADF_coactosin_like"/>
    <property type="match status" value="1"/>
</dbReference>
<dbReference type="STRING" id="1257118.L8GXS7"/>
<dbReference type="RefSeq" id="XP_004339760.1">
    <property type="nucleotide sequence ID" value="XM_004339712.1"/>
</dbReference>
<proteinExistence type="predicted"/>
<dbReference type="InterPro" id="IPR002108">
    <property type="entry name" value="ADF-H"/>
</dbReference>
<protein>
    <submittedName>
        <fullName evidence="4">RhoGAP domain containing protein</fullName>
    </submittedName>
</protein>
<dbReference type="Gene3D" id="1.20.1270.60">
    <property type="entry name" value="Arfaptin homology (AH) domain/BAR domain"/>
    <property type="match status" value="1"/>
</dbReference>
<dbReference type="GO" id="GO:0003779">
    <property type="term" value="F:actin binding"/>
    <property type="evidence" value="ECO:0007669"/>
    <property type="project" value="InterPro"/>
</dbReference>
<evidence type="ECO:0000256" key="1">
    <source>
        <dbReference type="SAM" id="MobiDB-lite"/>
    </source>
</evidence>
<evidence type="ECO:0000259" key="2">
    <source>
        <dbReference type="PROSITE" id="PS50238"/>
    </source>
</evidence>
<feature type="compositionally biased region" description="Low complexity" evidence="1">
    <location>
        <begin position="760"/>
        <end position="774"/>
    </location>
</feature>
<evidence type="ECO:0000313" key="4">
    <source>
        <dbReference type="EMBL" id="ELR17747.1"/>
    </source>
</evidence>
<dbReference type="CDD" id="cd00159">
    <property type="entry name" value="RhoGAP"/>
    <property type="match status" value="1"/>
</dbReference>
<dbReference type="InterPro" id="IPR029006">
    <property type="entry name" value="ADF-H/Gelsolin-like_dom_sf"/>
</dbReference>
<dbReference type="SMART" id="SM00324">
    <property type="entry name" value="RhoGAP"/>
    <property type="match status" value="1"/>
</dbReference>
<dbReference type="Gene3D" id="3.40.20.10">
    <property type="entry name" value="Severin"/>
    <property type="match status" value="1"/>
</dbReference>
<feature type="region of interest" description="Disordered" evidence="1">
    <location>
        <begin position="1"/>
        <end position="73"/>
    </location>
</feature>
<dbReference type="Pfam" id="PF00620">
    <property type="entry name" value="RhoGAP"/>
    <property type="match status" value="1"/>
</dbReference>
<sequence length="1050" mass="114771">METTGPNNVQTEKRSLTTSATVAPASALKGLTSPVAASGETTSKIDAGAAPRGKRSKSGFVPRSGQKIKGSTVKKFLGVSTSSKDKPKEGSRIISRKLSVVEETGAGTPTEGRPTEKTQQIESFARRLESDLMYLQDIYAKLQNHTATTAQGTEDGKQLAKAFLEYSKQNGGEYGECLHAVAAFQVGMEETKLKLSNAVIEVFASPVKEFIDTTLPEALRSKDRYDEARLANIEADAKMSKQKPGKATITTQIEYNKAKYTYERTQEEAVNTLKDSIKEVSQDTLIHLCDYLDAYGQFFAQGQQMLSRLQPSIERYREYTQRQKDEDRQHKEEQERKEAEKREALVLEQKKYAEEGNTSLFGAPLHVLYEKEGISPPQVPSLYHVLIKYIREHGLKEVGLFRMAAAQNATAHIMKLILTASGRPIELEGELDPHAVAGVLKKLLRQLPEPLLTFELWDKFAVVITVVELCTEVTSHSAFNRMSPSGLGALLGPNLAYPAVSEDADLLRDMSVANLLVESLIQHYGKLFGDGSAACLSDCTGGARSKTVDHNLESESDDAGEELTDETTDDDERPRHNSISAGGGGATEDFASLYEREVVRGVGWSSNDASGDDTKSGSFIGSGMASGSGSGIGTKSTASRSVGADEAPTAHSASMEATSALFHLKESRGKSHARTHSGTKIAEASIPYDEDSPSPATGNSPYNRLSRQLTFTFGGNADDERRESKKKDGQKKDKHKKKEKKEKREKDSKKDNEEKKLVSLALKQATTPAATAKPEQQKLPSPRKRTKDTKEAKDATGKPGNDQQQPEKESPSPATTVQLQLPPKLAPMEVEMDIALKAFNVGQDADELVKEVAIDDLGTARCERPARVLLRRSLSGNIPSAAVSKRRGSTRGVEVKKRTSCLSTLTLYNEELLDKTIEEIFHTGSYSGWLVVGYKDSATLELQGSGVGGVDELVRHLKDTEVQFALLRLPIISQEDVDPSKSMISRDIFIGWIGPKVGIVQKGRKKAHVGEVKELLKPFHAELFALRRTNFTESVVRDKSGPISGSHMID</sequence>
<dbReference type="EMBL" id="KB007974">
    <property type="protein sequence ID" value="ELR17747.1"/>
    <property type="molecule type" value="Genomic_DNA"/>
</dbReference>
<dbReference type="KEGG" id="acan:ACA1_065460"/>
<dbReference type="PROSITE" id="PS51263">
    <property type="entry name" value="ADF_H"/>
    <property type="match status" value="1"/>
</dbReference>
<dbReference type="Proteomes" id="UP000011083">
    <property type="component" value="Unassembled WGS sequence"/>
</dbReference>
<feature type="compositionally biased region" description="Basic and acidic residues" evidence="1">
    <location>
        <begin position="718"/>
        <end position="731"/>
    </location>
</feature>
<dbReference type="SUPFAM" id="SSF103657">
    <property type="entry name" value="BAR/IMD domain-like"/>
    <property type="match status" value="1"/>
</dbReference>
<dbReference type="PANTHER" id="PTHR45808">
    <property type="entry name" value="RHO GTPASE-ACTIVATING PROTEIN 68F"/>
    <property type="match status" value="1"/>
</dbReference>
<dbReference type="GO" id="GO:0005096">
    <property type="term" value="F:GTPase activator activity"/>
    <property type="evidence" value="ECO:0007669"/>
    <property type="project" value="TreeGrafter"/>
</dbReference>
<dbReference type="OrthoDB" id="5971719at2759"/>
<dbReference type="Pfam" id="PF00241">
    <property type="entry name" value="Cofilin_ADF"/>
    <property type="match status" value="1"/>
</dbReference>
<dbReference type="InterPro" id="IPR008936">
    <property type="entry name" value="Rho_GTPase_activation_prot"/>
</dbReference>
<feature type="compositionally biased region" description="Basic and acidic residues" evidence="1">
    <location>
        <begin position="742"/>
        <end position="757"/>
    </location>
</feature>
<dbReference type="InterPro" id="IPR000198">
    <property type="entry name" value="RhoGAP_dom"/>
</dbReference>
<feature type="domain" description="Rho-GAP" evidence="2">
    <location>
        <begin position="363"/>
        <end position="559"/>
    </location>
</feature>
<dbReference type="InterPro" id="IPR027267">
    <property type="entry name" value="AH/BAR_dom_sf"/>
</dbReference>
<gene>
    <name evidence="4" type="ORF">ACA1_065460</name>
</gene>
<feature type="region of interest" description="Disordered" evidence="1">
    <location>
        <begin position="319"/>
        <end position="341"/>
    </location>
</feature>
<dbReference type="PROSITE" id="PS50238">
    <property type="entry name" value="RHOGAP"/>
    <property type="match status" value="1"/>
</dbReference>
<dbReference type="GO" id="GO:0005737">
    <property type="term" value="C:cytoplasm"/>
    <property type="evidence" value="ECO:0007669"/>
    <property type="project" value="TreeGrafter"/>
</dbReference>
<dbReference type="GO" id="GO:0007264">
    <property type="term" value="P:small GTPase-mediated signal transduction"/>
    <property type="evidence" value="ECO:0007669"/>
    <property type="project" value="TreeGrafter"/>
</dbReference>